<dbReference type="PANTHER" id="PTHR43304:SF1">
    <property type="entry name" value="PAC DOMAIN-CONTAINING PROTEIN"/>
    <property type="match status" value="1"/>
</dbReference>
<dbReference type="Pfam" id="PF03861">
    <property type="entry name" value="ANTAR"/>
    <property type="match status" value="1"/>
</dbReference>
<dbReference type="SMART" id="SM01012">
    <property type="entry name" value="ANTAR"/>
    <property type="match status" value="1"/>
</dbReference>
<accession>A0A163SB92</accession>
<keyword evidence="3" id="KW-0597">Phosphoprotein</keyword>
<keyword evidence="5" id="KW-0418">Kinase</keyword>
<keyword evidence="4" id="KW-0808">Transferase</keyword>
<dbReference type="Gene3D" id="1.10.10.10">
    <property type="entry name" value="Winged helix-like DNA-binding domain superfamily/Winged helix DNA-binding domain"/>
    <property type="match status" value="1"/>
</dbReference>
<evidence type="ECO:0000313" key="8">
    <source>
        <dbReference type="EMBL" id="KZM36209.1"/>
    </source>
</evidence>
<evidence type="ECO:0000313" key="11">
    <source>
        <dbReference type="Proteomes" id="UP000093412"/>
    </source>
</evidence>
<dbReference type="AlphaFoldDB" id="A0A163SB92"/>
<evidence type="ECO:0000256" key="4">
    <source>
        <dbReference type="ARBA" id="ARBA00022679"/>
    </source>
</evidence>
<dbReference type="InterPro" id="IPR011006">
    <property type="entry name" value="CheY-like_superfamily"/>
</dbReference>
<dbReference type="PROSITE" id="PS50921">
    <property type="entry name" value="ANTAR"/>
    <property type="match status" value="1"/>
</dbReference>
<dbReference type="EMBL" id="MAQA01000054">
    <property type="protein sequence ID" value="OCI29844.1"/>
    <property type="molecule type" value="Genomic_DNA"/>
</dbReference>
<dbReference type="RefSeq" id="WP_082848781.1">
    <property type="nucleotide sequence ID" value="NZ_LRIE01000057.1"/>
</dbReference>
<evidence type="ECO:0000256" key="6">
    <source>
        <dbReference type="SAM" id="MobiDB-lite"/>
    </source>
</evidence>
<evidence type="ECO:0000256" key="2">
    <source>
        <dbReference type="ARBA" id="ARBA00012438"/>
    </source>
</evidence>
<dbReference type="InterPro" id="IPR035965">
    <property type="entry name" value="PAS-like_dom_sf"/>
</dbReference>
<protein>
    <recommendedName>
        <fullName evidence="2">histidine kinase</fullName>
        <ecNumber evidence="2">2.7.13.3</ecNumber>
    </recommendedName>
</protein>
<comment type="catalytic activity">
    <reaction evidence="1">
        <text>ATP + protein L-histidine = ADP + protein N-phospho-L-histidine.</text>
        <dbReference type="EC" id="2.7.13.3"/>
    </reaction>
</comment>
<reference evidence="9 11" key="2">
    <citation type="submission" date="2016-06" db="EMBL/GenBank/DDBJ databases">
        <title>Genome sequence of Oerskovia enterophila DSM 43852.</title>
        <authorList>
            <person name="Poehlein A."/>
            <person name="Jag V."/>
            <person name="Bengelsdorf F.R."/>
            <person name="Daniel R."/>
            <person name="Duerre P."/>
        </authorList>
    </citation>
    <scope>NUCLEOTIDE SEQUENCE [LARGE SCALE GENOMIC DNA]</scope>
    <source>
        <strain evidence="9 11">DSM 43852</strain>
    </source>
</reference>
<feature type="compositionally biased region" description="Basic residues" evidence="6">
    <location>
        <begin position="240"/>
        <end position="255"/>
    </location>
</feature>
<proteinExistence type="predicted"/>
<dbReference type="Proteomes" id="UP000093412">
    <property type="component" value="Unassembled WGS sequence"/>
</dbReference>
<dbReference type="SUPFAM" id="SSF55785">
    <property type="entry name" value="PYP-like sensor domain (PAS domain)"/>
    <property type="match status" value="1"/>
</dbReference>
<gene>
    <name evidence="9" type="ORF">OERS_34470</name>
    <name evidence="8" type="ORF">OJAG_10880</name>
</gene>
<dbReference type="InterPro" id="IPR052162">
    <property type="entry name" value="Sensor_kinase/Photoreceptor"/>
</dbReference>
<feature type="compositionally biased region" description="Low complexity" evidence="6">
    <location>
        <begin position="224"/>
        <end position="239"/>
    </location>
</feature>
<dbReference type="Proteomes" id="UP000076447">
    <property type="component" value="Unassembled WGS sequence"/>
</dbReference>
<dbReference type="EMBL" id="LRIE01000057">
    <property type="protein sequence ID" value="KZM36209.1"/>
    <property type="molecule type" value="Genomic_DNA"/>
</dbReference>
<evidence type="ECO:0000313" key="9">
    <source>
        <dbReference type="EMBL" id="OCI29844.1"/>
    </source>
</evidence>
<dbReference type="InterPro" id="IPR005561">
    <property type="entry name" value="ANTAR"/>
</dbReference>
<dbReference type="PANTHER" id="PTHR43304">
    <property type="entry name" value="PHYTOCHROME-LIKE PROTEIN CPH1"/>
    <property type="match status" value="1"/>
</dbReference>
<dbReference type="STRING" id="43678.OJAG_10880"/>
<dbReference type="SUPFAM" id="SSF52172">
    <property type="entry name" value="CheY-like"/>
    <property type="match status" value="1"/>
</dbReference>
<dbReference type="GO" id="GO:0003723">
    <property type="term" value="F:RNA binding"/>
    <property type="evidence" value="ECO:0007669"/>
    <property type="project" value="InterPro"/>
</dbReference>
<dbReference type="InterPro" id="IPR036388">
    <property type="entry name" value="WH-like_DNA-bd_sf"/>
</dbReference>
<evidence type="ECO:0000256" key="1">
    <source>
        <dbReference type="ARBA" id="ARBA00000085"/>
    </source>
</evidence>
<evidence type="ECO:0000256" key="5">
    <source>
        <dbReference type="ARBA" id="ARBA00022777"/>
    </source>
</evidence>
<keyword evidence="11" id="KW-1185">Reference proteome</keyword>
<sequence>MTTRNETDGDLEAVLDAVLRGDGPQPVGRYVLDVPTGKWWWSDELFAMHGFVPGEVVPTTELMLAHKHPDDLSRVQGVLAEVTSRGTPFSCTHRIIDAHGRTRTLGVVGQGDLDDETGVVTRVTGYFMDLTETHGARVREEASAEIRASASHRAAIEQAKGAVMVLYGLSEDEAFALLRDHSSITNEPVRSIAARLIASMADLGGSTATREDLDAFFAPPTPTLPADLRLPTAPLAGSAPRHRGSRRAGHRSRSS</sequence>
<feature type="domain" description="ANTAR" evidence="7">
    <location>
        <begin position="136"/>
        <end position="197"/>
    </location>
</feature>
<evidence type="ECO:0000313" key="10">
    <source>
        <dbReference type="Proteomes" id="UP000076447"/>
    </source>
</evidence>
<feature type="region of interest" description="Disordered" evidence="6">
    <location>
        <begin position="224"/>
        <end position="255"/>
    </location>
</feature>
<name>A0A163SB92_9CELL</name>
<reference evidence="8 10" key="1">
    <citation type="submission" date="2016-01" db="EMBL/GenBank/DDBJ databases">
        <title>Genome sequence of Oerskovia enterophila VJag, an agar and cellulose degrading bacterium.</title>
        <authorList>
            <person name="Poehlein A."/>
            <person name="Jag V."/>
            <person name="Bengelsdorf F."/>
            <person name="Duerre P."/>
            <person name="Daniel R."/>
        </authorList>
    </citation>
    <scope>NUCLEOTIDE SEQUENCE [LARGE SCALE GENOMIC DNA]</scope>
    <source>
        <strain evidence="8 10">VJag</strain>
    </source>
</reference>
<dbReference type="Gene3D" id="3.30.450.20">
    <property type="entry name" value="PAS domain"/>
    <property type="match status" value="1"/>
</dbReference>
<evidence type="ECO:0000259" key="7">
    <source>
        <dbReference type="PROSITE" id="PS50921"/>
    </source>
</evidence>
<organism evidence="8 10">
    <name type="scientific">Oerskovia enterophila</name>
    <dbReference type="NCBI Taxonomy" id="43678"/>
    <lineage>
        <taxon>Bacteria</taxon>
        <taxon>Bacillati</taxon>
        <taxon>Actinomycetota</taxon>
        <taxon>Actinomycetes</taxon>
        <taxon>Micrococcales</taxon>
        <taxon>Cellulomonadaceae</taxon>
        <taxon>Oerskovia</taxon>
    </lineage>
</organism>
<dbReference type="PATRIC" id="fig|43678.3.peg.1139"/>
<dbReference type="OrthoDB" id="3787288at2"/>
<dbReference type="EC" id="2.7.13.3" evidence="2"/>
<dbReference type="InterPro" id="IPR013655">
    <property type="entry name" value="PAS_fold_3"/>
</dbReference>
<dbReference type="GO" id="GO:0004673">
    <property type="term" value="F:protein histidine kinase activity"/>
    <property type="evidence" value="ECO:0007669"/>
    <property type="project" value="UniProtKB-EC"/>
</dbReference>
<comment type="caution">
    <text evidence="8">The sequence shown here is derived from an EMBL/GenBank/DDBJ whole genome shotgun (WGS) entry which is preliminary data.</text>
</comment>
<evidence type="ECO:0000256" key="3">
    <source>
        <dbReference type="ARBA" id="ARBA00022553"/>
    </source>
</evidence>
<dbReference type="Pfam" id="PF08447">
    <property type="entry name" value="PAS_3"/>
    <property type="match status" value="1"/>
</dbReference>